<dbReference type="Proteomes" id="UP000308133">
    <property type="component" value="Unassembled WGS sequence"/>
</dbReference>
<feature type="transmembrane region" description="Helical" evidence="7">
    <location>
        <begin position="434"/>
        <end position="457"/>
    </location>
</feature>
<evidence type="ECO:0000256" key="4">
    <source>
        <dbReference type="ARBA" id="ARBA00022989"/>
    </source>
</evidence>
<keyword evidence="5 7" id="KW-0472">Membrane</keyword>
<evidence type="ECO:0000259" key="8">
    <source>
        <dbReference type="Pfam" id="PF01490"/>
    </source>
</evidence>
<evidence type="ECO:0000256" key="7">
    <source>
        <dbReference type="SAM" id="Phobius"/>
    </source>
</evidence>
<dbReference type="GO" id="GO:0016020">
    <property type="term" value="C:membrane"/>
    <property type="evidence" value="ECO:0007669"/>
    <property type="project" value="UniProtKB-SubCell"/>
</dbReference>
<evidence type="ECO:0000256" key="3">
    <source>
        <dbReference type="ARBA" id="ARBA00022692"/>
    </source>
</evidence>
<dbReference type="PANTHER" id="PTHR22950:SF668">
    <property type="entry name" value="AMINO ACID TRANSPORTER (EUROFUNG)"/>
    <property type="match status" value="1"/>
</dbReference>
<evidence type="ECO:0000256" key="1">
    <source>
        <dbReference type="ARBA" id="ARBA00004141"/>
    </source>
</evidence>
<feature type="transmembrane region" description="Helical" evidence="7">
    <location>
        <begin position="179"/>
        <end position="198"/>
    </location>
</feature>
<feature type="transmembrane region" description="Helical" evidence="7">
    <location>
        <begin position="252"/>
        <end position="274"/>
    </location>
</feature>
<feature type="compositionally biased region" description="Polar residues" evidence="6">
    <location>
        <begin position="12"/>
        <end position="21"/>
    </location>
</feature>
<dbReference type="AlphaFoldDB" id="A0A4U7AKV1"/>
<feature type="domain" description="Amino acid transporter transmembrane" evidence="8">
    <location>
        <begin position="70"/>
        <end position="459"/>
    </location>
</feature>
<feature type="transmembrane region" description="Helical" evidence="7">
    <location>
        <begin position="286"/>
        <end position="308"/>
    </location>
</feature>
<feature type="compositionally biased region" description="Basic and acidic residues" evidence="6">
    <location>
        <begin position="1"/>
        <end position="11"/>
    </location>
</feature>
<keyword evidence="3 7" id="KW-0812">Transmembrane</keyword>
<dbReference type="Pfam" id="PF01490">
    <property type="entry name" value="Aa_trans"/>
    <property type="match status" value="1"/>
</dbReference>
<feature type="transmembrane region" description="Helical" evidence="7">
    <location>
        <begin position="78"/>
        <end position="96"/>
    </location>
</feature>
<dbReference type="EMBL" id="PTQR01000128">
    <property type="protein sequence ID" value="TKX18613.1"/>
    <property type="molecule type" value="Genomic_DNA"/>
</dbReference>
<dbReference type="InterPro" id="IPR013057">
    <property type="entry name" value="AA_transpt_TM"/>
</dbReference>
<feature type="transmembrane region" description="Helical" evidence="7">
    <location>
        <begin position="102"/>
        <end position="122"/>
    </location>
</feature>
<dbReference type="GO" id="GO:0015179">
    <property type="term" value="F:L-amino acid transmembrane transporter activity"/>
    <property type="evidence" value="ECO:0007669"/>
    <property type="project" value="TreeGrafter"/>
</dbReference>
<proteinExistence type="inferred from homology"/>
<reference evidence="9 10" key="1">
    <citation type="submission" date="2018-02" db="EMBL/GenBank/DDBJ databases">
        <title>Draft genome sequences of Elsinoe sp., causing black scab on jojoba.</title>
        <authorList>
            <person name="Stodart B."/>
            <person name="Jeffress S."/>
            <person name="Ash G."/>
            <person name="Arun Chinnappa K."/>
        </authorList>
    </citation>
    <scope>NUCLEOTIDE SEQUENCE [LARGE SCALE GENOMIC DNA]</scope>
    <source>
        <strain evidence="9 10">Hillstone_2</strain>
    </source>
</reference>
<feature type="region of interest" description="Disordered" evidence="6">
    <location>
        <begin position="1"/>
        <end position="24"/>
    </location>
</feature>
<protein>
    <recommendedName>
        <fullName evidence="8">Amino acid transporter transmembrane domain-containing protein</fullName>
    </recommendedName>
</protein>
<dbReference type="Gene3D" id="1.20.1740.10">
    <property type="entry name" value="Amino acid/polyamine transporter I"/>
    <property type="match status" value="1"/>
</dbReference>
<feature type="transmembrane region" description="Helical" evidence="7">
    <location>
        <begin position="398"/>
        <end position="422"/>
    </location>
</feature>
<gene>
    <name evidence="9" type="ORF">C1H76_9403</name>
</gene>
<feature type="transmembrane region" description="Helical" evidence="7">
    <location>
        <begin position="210"/>
        <end position="232"/>
    </location>
</feature>
<feature type="transmembrane region" description="Helical" evidence="7">
    <location>
        <begin position="149"/>
        <end position="173"/>
    </location>
</feature>
<comment type="similarity">
    <text evidence="2">Belongs to the amino acid/polyamine transporter 2 family.</text>
</comment>
<keyword evidence="4 7" id="KW-1133">Transmembrane helix</keyword>
<accession>A0A4U7AKV1</accession>
<feature type="transmembrane region" description="Helical" evidence="7">
    <location>
        <begin position="328"/>
        <end position="349"/>
    </location>
</feature>
<comment type="caution">
    <text evidence="9">The sequence shown here is derived from an EMBL/GenBank/DDBJ whole genome shotgun (WGS) entry which is preliminary data.</text>
</comment>
<evidence type="ECO:0000256" key="2">
    <source>
        <dbReference type="ARBA" id="ARBA00008066"/>
    </source>
</evidence>
<name>A0A4U7AKV1_9PEZI</name>
<evidence type="ECO:0000256" key="6">
    <source>
        <dbReference type="SAM" id="MobiDB-lite"/>
    </source>
</evidence>
<organism evidence="9 10">
    <name type="scientific">Elsinoe australis</name>
    <dbReference type="NCBI Taxonomy" id="40998"/>
    <lineage>
        <taxon>Eukaryota</taxon>
        <taxon>Fungi</taxon>
        <taxon>Dikarya</taxon>
        <taxon>Ascomycota</taxon>
        <taxon>Pezizomycotina</taxon>
        <taxon>Dothideomycetes</taxon>
        <taxon>Dothideomycetidae</taxon>
        <taxon>Myriangiales</taxon>
        <taxon>Elsinoaceae</taxon>
        <taxon>Elsinoe</taxon>
    </lineage>
</organism>
<evidence type="ECO:0000256" key="5">
    <source>
        <dbReference type="ARBA" id="ARBA00023136"/>
    </source>
</evidence>
<dbReference type="FunFam" id="1.20.1740.10:FF:000039">
    <property type="entry name" value="Neutral amino acid transporter (Eurofung)"/>
    <property type="match status" value="1"/>
</dbReference>
<evidence type="ECO:0000313" key="9">
    <source>
        <dbReference type="EMBL" id="TKX18613.1"/>
    </source>
</evidence>
<evidence type="ECO:0000313" key="10">
    <source>
        <dbReference type="Proteomes" id="UP000308133"/>
    </source>
</evidence>
<feature type="transmembrane region" description="Helical" evidence="7">
    <location>
        <begin position="370"/>
        <end position="392"/>
    </location>
</feature>
<dbReference type="PANTHER" id="PTHR22950">
    <property type="entry name" value="AMINO ACID TRANSPORTER"/>
    <property type="match status" value="1"/>
</dbReference>
<comment type="subcellular location">
    <subcellularLocation>
        <location evidence="1">Membrane</location>
        <topology evidence="1">Multi-pass membrane protein</topology>
    </subcellularLocation>
</comment>
<sequence length="478" mass="51333">MSEKYDKHHSTSTEGTSNDQPLESGFLPQVRFSNTSDSIINEALEARRTTQHDEADPFGDESGEGVHYKTLRWWQCSLLMIAETISLGILSLPAVISTMGFLPGVLLIAGFGVMATYTGYAVGQFKAAHPRVHSFADVGQMIVGAGGEWIIAVAQALVFIFIMAAHILAFSIMMNVLTGHGACSIIFAASGTILSFLLTMPRTLKSTSIFSAASCLSVTAAVVITMVGVGVLRPNPNTAVMVTLPNPTSLQAYAIGMSNIVIAFTGHTAYFSFISELRRPEDFPKSLALLQSLAVTFYIVVAVVIYNYAGDTVASPALGSASPLIRKIAYGVASPTIVVAGVVNAHVCVKNIYVRMWRGTTVMKERTVKSVGSWIGLCVFVWILAFVIAEAIPVFHELLGILGALFCSWFSLGLPAVFWLWLNKGRWGKDWRKMSLTGLNVGIFIACAIVCVLGTYASVKAISTSSAEQKPFSCADNS</sequence>